<feature type="signal peptide" evidence="2">
    <location>
        <begin position="1"/>
        <end position="29"/>
    </location>
</feature>
<evidence type="ECO:0000313" key="3">
    <source>
        <dbReference type="EMBL" id="KAB1641523.1"/>
    </source>
</evidence>
<organism evidence="3 4">
    <name type="scientific">Ellagibacter isourolithinifaciens</name>
    <dbReference type="NCBI Taxonomy" id="2137581"/>
    <lineage>
        <taxon>Bacteria</taxon>
        <taxon>Bacillati</taxon>
        <taxon>Actinomycetota</taxon>
        <taxon>Coriobacteriia</taxon>
        <taxon>Eggerthellales</taxon>
        <taxon>Eggerthellaceae</taxon>
        <taxon>Ellagibacter</taxon>
    </lineage>
</organism>
<protein>
    <submittedName>
        <fullName evidence="3">Uncharacterized protein</fullName>
    </submittedName>
</protein>
<feature type="region of interest" description="Disordered" evidence="1">
    <location>
        <begin position="31"/>
        <end position="100"/>
    </location>
</feature>
<evidence type="ECO:0000256" key="2">
    <source>
        <dbReference type="SAM" id="SignalP"/>
    </source>
</evidence>
<dbReference type="Proteomes" id="UP000468668">
    <property type="component" value="Unassembled WGS sequence"/>
</dbReference>
<accession>A0A6N6NMP8</accession>
<feature type="compositionally biased region" description="Low complexity" evidence="1">
    <location>
        <begin position="80"/>
        <end position="100"/>
    </location>
</feature>
<dbReference type="OrthoDB" id="3178224at2"/>
<evidence type="ECO:0000313" key="4">
    <source>
        <dbReference type="Proteomes" id="UP000468668"/>
    </source>
</evidence>
<feature type="chain" id="PRO_5026843210" evidence="2">
    <location>
        <begin position="30"/>
        <end position="1456"/>
    </location>
</feature>
<proteinExistence type="predicted"/>
<dbReference type="InterPro" id="IPR012332">
    <property type="entry name" value="Autotransporter_pectin_lyase_C"/>
</dbReference>
<reference evidence="3 4" key="1">
    <citation type="submission" date="2019-09" db="EMBL/GenBank/DDBJ databases">
        <title>Whole genome shotgun sequencing (WGS) of Ellagibacter isourolithinifaciens DSM 104140(T) and Adlercreutzia muris DSM 29508(T).</title>
        <authorList>
            <person name="Stoll D.A."/>
            <person name="Danylec N."/>
            <person name="Huch M."/>
        </authorList>
    </citation>
    <scope>NUCLEOTIDE SEQUENCE [LARGE SCALE GENOMIC DNA]</scope>
    <source>
        <strain evidence="3 4">DSM 104140</strain>
    </source>
</reference>
<sequence>MKVSNANKVISVLLSVAMCPMMVPSAAFAADDDAASDASSPSEQTQPTDQAEGVDAGASLNDTITPQSEATGEAADEAAGEAAPTAAANGEGAEAPTAEEGTEAVVAEVNGTNYPSLQAAIDAASRKATVKLLADTKENVTISTLYVTLDLNGHTLNGSTGERKPALTVTSRAYVKDSSEAQTGTIMREDTAENSGVSSHYVIDVQGGNDGWLFFQSGNVKNGSGAGGTKGASLVRVGDDSKPGVPGLTISGGTFTQDNFIVLKCDHGNLYVKGGTINSANSYAIQNWKNATIKDNAVINGNVSTWTFGGAGSDLQIQGGTVNGNVESVTYDGVEGKPAKVSITGGTVNGTLNTVDYSTGTTSNDPTKATIEVTSGTFSTDPSRYLIEGSAATPNGDGTFGVAKACLAQVGENSYYTMDEAFKAQTASGEAITLLRDYTTGSTFNSGSIARVVDLNGHTWTCTGTDANSAAFEINYSDASLTVKNGKVVSSQLIGLIPSASGGTITYDNSTLTFEGVEASTTATSGIETNGNNTNDTVVLKDSTLNVPNGFGIYFPSSGTLTIDNSTINAKTMGAQVCSGNLNVNAGSAITVSGDSVEKTEGDGAIQDGAAISIVNRPGYKGLGQIAITGGTFKAKGDNAAIKAYTWDSAAKQESDFDNAAKTVAVYGGTFSSAVPEALCAEGCKPIENPDGTHGVSGSVAQVGFKAFNTLQAAIDAAQDGETVTLLADATEDATIAAGKNITLDLGGKTLTNTNAGKATLTIAKDATATVKNGSIVGGTGYYTIDNYGTATLEDVTATAGNTDSSMIRNDGTLTIESGSYSGGLDVVKSEEGSTLTINGGKFELSHAVSNSFTGVIYTYGTTAINGGEFVCSATGPNWASPCVVITGEVTGYKSSTKITGGKFVNKHARGKIFHGYGKATSDNFEVTGGTFNKSVSDGFLADGFTCVKGSDGTYGIATAIAQIGTDRYTSLKAAITAAKKGKTIQLLNDTTENVTIASTKQITLDLNGHTLNGGTGTAKAAILNKGTLTITDTSADKAGTIKRDDQGIEGETSYYVIQNIGTMVVDQANVVNNSGYKKANPSGSMVGSSLICNGDDDPQASLTINGGTFVQPNFLVVKNGTNGTLTVNGGTLTSNHSAVQNWNKAQILGGSLTGQIWTDAWVEGAIGETIIGGGAQFTGEIVVDITGNVPPTLKIEGGSLNVTSWRVTSAAAAANAIVAVSGGTFTAAVPENYCAEGYAPAANADGTYGVKLAEGAYLLQDYRSGDQASWTYPTQEGKAFAGWYKDAAFTTPCAASDVEGAAYAKFVPITDLLQFKGGSLRMDVTDPSTSTYLRFGYTMAIPEKSAFIENGWYYKKVTVSSPDDVRFVAYNNAMNNDGTVTANLVFNNVKTNLYKANFTEKAFVKYVTADGTTVEAVESDYQTRSVGEVADAILKHSMASNSEKEYALKIKSAIQ</sequence>
<keyword evidence="2" id="KW-0732">Signal</keyword>
<dbReference type="EMBL" id="WAJR01000005">
    <property type="protein sequence ID" value="KAB1641523.1"/>
    <property type="molecule type" value="Genomic_DNA"/>
</dbReference>
<evidence type="ECO:0000256" key="1">
    <source>
        <dbReference type="SAM" id="MobiDB-lite"/>
    </source>
</evidence>
<gene>
    <name evidence="3" type="ORF">F8C90_03185</name>
</gene>
<keyword evidence="4" id="KW-1185">Reference proteome</keyword>
<comment type="caution">
    <text evidence="3">The sequence shown here is derived from an EMBL/GenBank/DDBJ whole genome shotgun (WGS) entry which is preliminary data.</text>
</comment>
<dbReference type="GeneID" id="98657407"/>
<dbReference type="Gene3D" id="2.160.20.20">
    <property type="match status" value="1"/>
</dbReference>
<name>A0A6N6NMP8_9ACTN</name>
<dbReference type="RefSeq" id="WP_158049013.1">
    <property type="nucleotide sequence ID" value="NZ_WAJR01000005.1"/>
</dbReference>